<keyword evidence="8" id="KW-0520">NAD</keyword>
<dbReference type="Gene3D" id="3.90.79.10">
    <property type="entry name" value="Nucleoside Triphosphate Pyrophosphohydrolase"/>
    <property type="match status" value="1"/>
</dbReference>
<accession>A0AAC9PQI1</accession>
<evidence type="ECO:0000256" key="4">
    <source>
        <dbReference type="ARBA" id="ARBA00012381"/>
    </source>
</evidence>
<evidence type="ECO:0000256" key="7">
    <source>
        <dbReference type="ARBA" id="ARBA00022842"/>
    </source>
</evidence>
<evidence type="ECO:0000256" key="8">
    <source>
        <dbReference type="ARBA" id="ARBA00023027"/>
    </source>
</evidence>
<feature type="region of interest" description="Disordered" evidence="10">
    <location>
        <begin position="58"/>
        <end position="82"/>
    </location>
</feature>
<dbReference type="GO" id="GO:0006742">
    <property type="term" value="P:NADP+ catabolic process"/>
    <property type="evidence" value="ECO:0007669"/>
    <property type="project" value="TreeGrafter"/>
</dbReference>
<dbReference type="InterPro" id="IPR000086">
    <property type="entry name" value="NUDIX_hydrolase_dom"/>
</dbReference>
<evidence type="ECO:0000256" key="9">
    <source>
        <dbReference type="ARBA" id="ARBA00023679"/>
    </source>
</evidence>
<dbReference type="Gene3D" id="3.90.79.20">
    <property type="match status" value="1"/>
</dbReference>
<comment type="cofactor">
    <cofactor evidence="1">
        <name>Mg(2+)</name>
        <dbReference type="ChEBI" id="CHEBI:18420"/>
    </cofactor>
</comment>
<dbReference type="InterPro" id="IPR015376">
    <property type="entry name" value="Znr_NADH_PPase"/>
</dbReference>
<dbReference type="PANTHER" id="PTHR42904">
    <property type="entry name" value="NUDIX HYDROLASE, NUDC SUBFAMILY"/>
    <property type="match status" value="1"/>
</dbReference>
<comment type="catalytic activity">
    <reaction evidence="9">
        <text>a 5'-end NAD(+)-phospho-ribonucleoside in mRNA + H2O = a 5'-end phospho-adenosine-phospho-ribonucleoside in mRNA + beta-nicotinamide D-ribonucleotide + 2 H(+)</text>
        <dbReference type="Rhea" id="RHEA:60876"/>
        <dbReference type="Rhea" id="RHEA-COMP:15698"/>
        <dbReference type="Rhea" id="RHEA-COMP:15719"/>
        <dbReference type="ChEBI" id="CHEBI:14649"/>
        <dbReference type="ChEBI" id="CHEBI:15377"/>
        <dbReference type="ChEBI" id="CHEBI:15378"/>
        <dbReference type="ChEBI" id="CHEBI:144029"/>
        <dbReference type="ChEBI" id="CHEBI:144051"/>
    </reaction>
    <physiologicalReaction direction="left-to-right" evidence="9">
        <dbReference type="Rhea" id="RHEA:60877"/>
    </physiologicalReaction>
</comment>
<evidence type="ECO:0000313" key="13">
    <source>
        <dbReference type="Proteomes" id="UP000185511"/>
    </source>
</evidence>
<keyword evidence="6 12" id="KW-0378">Hydrolase</keyword>
<dbReference type="GO" id="GO:0019677">
    <property type="term" value="P:NAD+ catabolic process"/>
    <property type="evidence" value="ECO:0007669"/>
    <property type="project" value="TreeGrafter"/>
</dbReference>
<dbReference type="NCBIfam" id="NF001299">
    <property type="entry name" value="PRK00241.1"/>
    <property type="match status" value="1"/>
</dbReference>
<dbReference type="EMBL" id="CP016076">
    <property type="protein sequence ID" value="APU13043.1"/>
    <property type="molecule type" value="Genomic_DNA"/>
</dbReference>
<proteinExistence type="inferred from homology"/>
<gene>
    <name evidence="12" type="ORF">UA74_04820</name>
</gene>
<dbReference type="KEGG" id="acad:UA74_04820"/>
<dbReference type="RefSeq" id="WP_404799961.1">
    <property type="nucleotide sequence ID" value="NZ_CP016076.1"/>
</dbReference>
<evidence type="ECO:0000256" key="5">
    <source>
        <dbReference type="ARBA" id="ARBA00022723"/>
    </source>
</evidence>
<dbReference type="SUPFAM" id="SSF55811">
    <property type="entry name" value="Nudix"/>
    <property type="match status" value="1"/>
</dbReference>
<protein>
    <recommendedName>
        <fullName evidence="4">NAD(+) diphosphatase</fullName>
        <ecNumber evidence="4">3.6.1.22</ecNumber>
    </recommendedName>
</protein>
<comment type="cofactor">
    <cofactor evidence="2">
        <name>Zn(2+)</name>
        <dbReference type="ChEBI" id="CHEBI:29105"/>
    </cofactor>
</comment>
<dbReference type="AlphaFoldDB" id="A0AAC9PQI1"/>
<dbReference type="EC" id="3.6.1.22" evidence="4"/>
<dbReference type="Pfam" id="PF00293">
    <property type="entry name" value="NUDIX"/>
    <property type="match status" value="1"/>
</dbReference>
<keyword evidence="7" id="KW-0460">Magnesium</keyword>
<keyword evidence="5" id="KW-0479">Metal-binding</keyword>
<dbReference type="GO" id="GO:0035529">
    <property type="term" value="F:NADH pyrophosphatase activity"/>
    <property type="evidence" value="ECO:0007669"/>
    <property type="project" value="TreeGrafter"/>
</dbReference>
<dbReference type="Proteomes" id="UP000185511">
    <property type="component" value="Chromosome"/>
</dbReference>
<dbReference type="GO" id="GO:0005829">
    <property type="term" value="C:cytosol"/>
    <property type="evidence" value="ECO:0007669"/>
    <property type="project" value="TreeGrafter"/>
</dbReference>
<dbReference type="InterPro" id="IPR015375">
    <property type="entry name" value="NADH_PPase-like_N"/>
</dbReference>
<evidence type="ECO:0000313" key="12">
    <source>
        <dbReference type="EMBL" id="APU13043.1"/>
    </source>
</evidence>
<dbReference type="Pfam" id="PF09297">
    <property type="entry name" value="Zn_ribbon_NUD"/>
    <property type="match status" value="1"/>
</dbReference>
<organism evidence="12 13">
    <name type="scientific">Actinoalloteichus fjordicus</name>
    <dbReference type="NCBI Taxonomy" id="1612552"/>
    <lineage>
        <taxon>Bacteria</taxon>
        <taxon>Bacillati</taxon>
        <taxon>Actinomycetota</taxon>
        <taxon>Actinomycetes</taxon>
        <taxon>Pseudonocardiales</taxon>
        <taxon>Pseudonocardiaceae</taxon>
        <taxon>Actinoalloteichus</taxon>
    </lineage>
</organism>
<dbReference type="PANTHER" id="PTHR42904:SF6">
    <property type="entry name" value="NAD-CAPPED RNA HYDROLASE NUDT12"/>
    <property type="match status" value="1"/>
</dbReference>
<keyword evidence="13" id="KW-1185">Reference proteome</keyword>
<dbReference type="InterPro" id="IPR015797">
    <property type="entry name" value="NUDIX_hydrolase-like_dom_sf"/>
</dbReference>
<dbReference type="InterPro" id="IPR050241">
    <property type="entry name" value="NAD-cap_RNA_hydrolase_NudC"/>
</dbReference>
<evidence type="ECO:0000256" key="10">
    <source>
        <dbReference type="SAM" id="MobiDB-lite"/>
    </source>
</evidence>
<feature type="compositionally biased region" description="Polar residues" evidence="10">
    <location>
        <begin position="59"/>
        <end position="74"/>
    </location>
</feature>
<feature type="domain" description="Nudix hydrolase" evidence="11">
    <location>
        <begin position="180"/>
        <end position="307"/>
    </location>
</feature>
<evidence type="ECO:0000256" key="6">
    <source>
        <dbReference type="ARBA" id="ARBA00022801"/>
    </source>
</evidence>
<dbReference type="Pfam" id="PF09296">
    <property type="entry name" value="NUDIX-like"/>
    <property type="match status" value="1"/>
</dbReference>
<evidence type="ECO:0000256" key="1">
    <source>
        <dbReference type="ARBA" id="ARBA00001946"/>
    </source>
</evidence>
<dbReference type="InterPro" id="IPR049734">
    <property type="entry name" value="NudC-like_C"/>
</dbReference>
<evidence type="ECO:0000256" key="3">
    <source>
        <dbReference type="ARBA" id="ARBA00009595"/>
    </source>
</evidence>
<dbReference type="GO" id="GO:0046872">
    <property type="term" value="F:metal ion binding"/>
    <property type="evidence" value="ECO:0007669"/>
    <property type="project" value="UniProtKB-KW"/>
</dbReference>
<reference evidence="13" key="1">
    <citation type="submission" date="2016-06" db="EMBL/GenBank/DDBJ databases">
        <title>Complete genome sequence of Actinoalloteichus fjordicus DSM 46855 (=ADI127-17), type strain of the new species Actinoalloteichus fjordicus.</title>
        <authorList>
            <person name="Ruckert C."/>
            <person name="Nouioui I."/>
            <person name="Willmese J."/>
            <person name="van Wezel G."/>
            <person name="Klenk H.-P."/>
            <person name="Kalinowski J."/>
            <person name="Zotchev S.B."/>
        </authorList>
    </citation>
    <scope>NUCLEOTIDE SEQUENCE [LARGE SCALE GENOMIC DNA]</scope>
    <source>
        <strain evidence="13">ADI127-7</strain>
    </source>
</reference>
<dbReference type="InterPro" id="IPR020084">
    <property type="entry name" value="NUDIX_hydrolase_CS"/>
</dbReference>
<name>A0AAC9PQI1_9PSEU</name>
<dbReference type="CDD" id="cd03429">
    <property type="entry name" value="NUDIX_NADH_pyrophosphatase_Nudt13"/>
    <property type="match status" value="1"/>
</dbReference>
<dbReference type="PROSITE" id="PS51462">
    <property type="entry name" value="NUDIX"/>
    <property type="match status" value="1"/>
</dbReference>
<evidence type="ECO:0000256" key="2">
    <source>
        <dbReference type="ARBA" id="ARBA00001947"/>
    </source>
</evidence>
<evidence type="ECO:0000259" key="11">
    <source>
        <dbReference type="PROSITE" id="PS51462"/>
    </source>
</evidence>
<dbReference type="PROSITE" id="PS00893">
    <property type="entry name" value="NUDIX_BOX"/>
    <property type="match status" value="1"/>
</dbReference>
<sequence>MNRQADPFVTSGVAEHFALLGPPALSRSTVDRREPVRGDDAALDRLWASGRLIDVDQQGRASVSPSGTVLTSATPRDEPRPEGAVLLGAEDEVGYWARRVVVEADGPEEIGPQEIGPRWQDLRQAGPLLTDTDAGLLTTAVGLLAWHDQSGFCPFCGTRTHAVRAGWTRHCDECRQEHYPRTDPAVICLVHDGADQVVLARQPTWPPGRYSVLAGFVEMGESLEACVAREIAEEIGVSISDIRYLGSQPWPFPRSLMVGFAAVADPSDELIPADGEIEAAHWVSRHQVRDALAEGGTAHGFTLPGAASIAHRMLEAWAS</sequence>
<comment type="similarity">
    <text evidence="3">Belongs to the Nudix hydrolase family. NudC subfamily.</text>
</comment>